<evidence type="ECO:0000256" key="8">
    <source>
        <dbReference type="ARBA" id="ARBA00023209"/>
    </source>
</evidence>
<feature type="region of interest" description="Disordered" evidence="11">
    <location>
        <begin position="386"/>
        <end position="417"/>
    </location>
</feature>
<dbReference type="InterPro" id="IPR048254">
    <property type="entry name" value="CDP_ALCOHOL_P_TRANSF_CS"/>
</dbReference>
<evidence type="ECO:0000313" key="13">
    <source>
        <dbReference type="EMBL" id="ERF69150.1"/>
    </source>
</evidence>
<evidence type="ECO:0000256" key="10">
    <source>
        <dbReference type="RuleBase" id="RU003750"/>
    </source>
</evidence>
<feature type="compositionally biased region" description="Basic residues" evidence="11">
    <location>
        <begin position="399"/>
        <end position="417"/>
    </location>
</feature>
<accession>U1HGB5</accession>
<keyword evidence="4 12" id="KW-0812">Transmembrane</keyword>
<evidence type="ECO:0000256" key="1">
    <source>
        <dbReference type="ARBA" id="ARBA00004141"/>
    </source>
</evidence>
<dbReference type="PANTHER" id="PTHR14269">
    <property type="entry name" value="CDP-DIACYLGLYCEROL--GLYCEROL-3-PHOSPHATE 3-PHOSPHATIDYLTRANSFERASE-RELATED"/>
    <property type="match status" value="1"/>
</dbReference>
<dbReference type="Gene3D" id="1.20.120.1760">
    <property type="match status" value="1"/>
</dbReference>
<organism evidence="13 14">
    <name type="scientific">Endocarpon pusillum (strain Z07020 / HMAS-L-300199)</name>
    <name type="common">Lichen-forming fungus</name>
    <dbReference type="NCBI Taxonomy" id="1263415"/>
    <lineage>
        <taxon>Eukaryota</taxon>
        <taxon>Fungi</taxon>
        <taxon>Dikarya</taxon>
        <taxon>Ascomycota</taxon>
        <taxon>Pezizomycotina</taxon>
        <taxon>Eurotiomycetes</taxon>
        <taxon>Chaetothyriomycetidae</taxon>
        <taxon>Verrucariales</taxon>
        <taxon>Verrucariaceae</taxon>
        <taxon>Endocarpon</taxon>
    </lineage>
</organism>
<dbReference type="InterPro" id="IPR043130">
    <property type="entry name" value="CDP-OH_PTrfase_TM_dom"/>
</dbReference>
<evidence type="ECO:0000256" key="12">
    <source>
        <dbReference type="SAM" id="Phobius"/>
    </source>
</evidence>
<evidence type="ECO:0000256" key="9">
    <source>
        <dbReference type="ARBA" id="ARBA00023264"/>
    </source>
</evidence>
<dbReference type="PROSITE" id="PS00379">
    <property type="entry name" value="CDP_ALCOHOL_P_TRANSF"/>
    <property type="match status" value="1"/>
</dbReference>
<evidence type="ECO:0000256" key="6">
    <source>
        <dbReference type="ARBA" id="ARBA00023098"/>
    </source>
</evidence>
<keyword evidence="7 12" id="KW-0472">Membrane</keyword>
<dbReference type="RefSeq" id="XP_007805210.1">
    <property type="nucleotide sequence ID" value="XM_007807019.1"/>
</dbReference>
<keyword evidence="3 10" id="KW-0808">Transferase</keyword>
<dbReference type="OrthoDB" id="10020554at2759"/>
<dbReference type="eggNOG" id="KOG1617">
    <property type="taxonomic scope" value="Eukaryota"/>
</dbReference>
<dbReference type="GO" id="GO:0005739">
    <property type="term" value="C:mitochondrion"/>
    <property type="evidence" value="ECO:0007669"/>
    <property type="project" value="TreeGrafter"/>
</dbReference>
<gene>
    <name evidence="13" type="ORF">EPUS_01106</name>
</gene>
<name>U1HGB5_ENDPU</name>
<dbReference type="AlphaFoldDB" id="U1HGB5"/>
<dbReference type="FunFam" id="1.20.120.1760:FF:000017">
    <property type="entry name" value="Phosphatidyl synthase"/>
    <property type="match status" value="1"/>
</dbReference>
<comment type="similarity">
    <text evidence="10">Belongs to the CDP-alcohol phosphatidyltransferase class-I family.</text>
</comment>
<dbReference type="Pfam" id="PF01066">
    <property type="entry name" value="CDP-OH_P_transf"/>
    <property type="match status" value="1"/>
</dbReference>
<keyword evidence="8" id="KW-0594">Phospholipid biosynthesis</keyword>
<dbReference type="PANTHER" id="PTHR14269:SF60">
    <property type="entry name" value="CARDIOLIPIN SYNTHASE (CMP-FORMING)"/>
    <property type="match status" value="1"/>
</dbReference>
<keyword evidence="6" id="KW-0443">Lipid metabolism</keyword>
<proteinExistence type="inferred from homology"/>
<dbReference type="Proteomes" id="UP000019373">
    <property type="component" value="Unassembled WGS sequence"/>
</dbReference>
<evidence type="ECO:0000256" key="2">
    <source>
        <dbReference type="ARBA" id="ARBA00022516"/>
    </source>
</evidence>
<feature type="transmembrane region" description="Helical" evidence="12">
    <location>
        <begin position="191"/>
        <end position="216"/>
    </location>
</feature>
<dbReference type="InterPro" id="IPR050324">
    <property type="entry name" value="CDP-alcohol_PTase-I"/>
</dbReference>
<dbReference type="HOGENOM" id="CLU_051314_0_0_1"/>
<keyword evidence="5 12" id="KW-1133">Transmembrane helix</keyword>
<dbReference type="GO" id="GO:0043337">
    <property type="term" value="F:cardiolipin synthase (CMP-forming)"/>
    <property type="evidence" value="ECO:0007669"/>
    <property type="project" value="TreeGrafter"/>
</dbReference>
<dbReference type="InterPro" id="IPR000462">
    <property type="entry name" value="CDP-OH_P_trans"/>
</dbReference>
<evidence type="ECO:0000256" key="7">
    <source>
        <dbReference type="ARBA" id="ARBA00023136"/>
    </source>
</evidence>
<evidence type="ECO:0000256" key="11">
    <source>
        <dbReference type="SAM" id="MobiDB-lite"/>
    </source>
</evidence>
<dbReference type="GO" id="GO:0032049">
    <property type="term" value="P:cardiolipin biosynthetic process"/>
    <property type="evidence" value="ECO:0007669"/>
    <property type="project" value="TreeGrafter"/>
</dbReference>
<reference evidence="14" key="1">
    <citation type="journal article" date="2014" name="BMC Genomics">
        <title>Genome characteristics reveal the impact of lichenization on lichen-forming fungus Endocarpon pusillum Hedwig (Verrucariales, Ascomycota).</title>
        <authorList>
            <person name="Wang Y.-Y."/>
            <person name="Liu B."/>
            <person name="Zhang X.-Y."/>
            <person name="Zhou Q.-M."/>
            <person name="Zhang T."/>
            <person name="Li H."/>
            <person name="Yu Y.-F."/>
            <person name="Zhang X.-L."/>
            <person name="Hao X.-Y."/>
            <person name="Wang M."/>
            <person name="Wang L."/>
            <person name="Wei J.-C."/>
        </authorList>
    </citation>
    <scope>NUCLEOTIDE SEQUENCE [LARGE SCALE GENOMIC DNA]</scope>
    <source>
        <strain evidence="14">Z07020 / HMAS-L-300199</strain>
    </source>
</reference>
<sequence length="417" mass="45651">MASPLRVPLPRQLNLLQHTSPRLMFRTPTIASRRLATRAFPPSERASYLRDPRGACIGLCRRHHHHHSSCFKSGRSATGLPTVATRRFFVSHGMLLDKKPETNSPSPAPAPKTPTIRAKILTTLKSSGGTAEPPTDLSFCARYPPNPSPAPAPKTPTIRAKILTTLKSSGGSRTPHEKIWNLPNSLTFSRLLAAPAVGYFILSSQPLVACGLFLYAGLTDLVDGYLARRYQAQTVVGTVIDPMADKALMTISAVSLAVQGSLPVALVALILARDAGLALAAIYIRWISLPPPKTMRRYWDFSLPSAEVRPTEISKLNTLLQLLLVGTAMLMPVLPAALVDAWHLIAIFGAFQYVVAATTVWSGASYVFSKDAFTILTREEIERRVAEKKKKKGEGGKRAKDKKHRHSEPHQIRGPRF</sequence>
<dbReference type="GO" id="GO:0016020">
    <property type="term" value="C:membrane"/>
    <property type="evidence" value="ECO:0007669"/>
    <property type="project" value="UniProtKB-SubCell"/>
</dbReference>
<feature type="transmembrane region" description="Helical" evidence="12">
    <location>
        <begin position="319"/>
        <end position="338"/>
    </location>
</feature>
<evidence type="ECO:0000256" key="3">
    <source>
        <dbReference type="ARBA" id="ARBA00022679"/>
    </source>
</evidence>
<keyword evidence="9" id="KW-1208">Phospholipid metabolism</keyword>
<keyword evidence="2" id="KW-0444">Lipid biosynthesis</keyword>
<dbReference type="GeneID" id="19236165"/>
<evidence type="ECO:0000256" key="4">
    <source>
        <dbReference type="ARBA" id="ARBA00022692"/>
    </source>
</evidence>
<dbReference type="EMBL" id="KE721469">
    <property type="protein sequence ID" value="ERF69150.1"/>
    <property type="molecule type" value="Genomic_DNA"/>
</dbReference>
<evidence type="ECO:0000313" key="14">
    <source>
        <dbReference type="Proteomes" id="UP000019373"/>
    </source>
</evidence>
<keyword evidence="14" id="KW-1185">Reference proteome</keyword>
<feature type="transmembrane region" description="Helical" evidence="12">
    <location>
        <begin position="344"/>
        <end position="368"/>
    </location>
</feature>
<evidence type="ECO:0000256" key="5">
    <source>
        <dbReference type="ARBA" id="ARBA00022989"/>
    </source>
</evidence>
<comment type="subcellular location">
    <subcellularLocation>
        <location evidence="1">Membrane</location>
        <topology evidence="1">Multi-pass membrane protein</topology>
    </subcellularLocation>
</comment>
<protein>
    <submittedName>
        <fullName evidence="13">Uncharacterized protein</fullName>
    </submittedName>
</protein>